<dbReference type="Proteomes" id="UP000186601">
    <property type="component" value="Unassembled WGS sequence"/>
</dbReference>
<protein>
    <submittedName>
        <fullName evidence="3">Uncharacterized protein</fullName>
    </submittedName>
</protein>
<feature type="region of interest" description="Disordered" evidence="2">
    <location>
        <begin position="291"/>
        <end position="313"/>
    </location>
</feature>
<dbReference type="PANTHER" id="PTHR33050:SF7">
    <property type="entry name" value="RIBONUCLEASE H"/>
    <property type="match status" value="1"/>
</dbReference>
<name>A0A2R6NY88_9APHY</name>
<organism evidence="3 4">
    <name type="scientific">Hermanssonia centrifuga</name>
    <dbReference type="NCBI Taxonomy" id="98765"/>
    <lineage>
        <taxon>Eukaryota</taxon>
        <taxon>Fungi</taxon>
        <taxon>Dikarya</taxon>
        <taxon>Basidiomycota</taxon>
        <taxon>Agaricomycotina</taxon>
        <taxon>Agaricomycetes</taxon>
        <taxon>Polyporales</taxon>
        <taxon>Meruliaceae</taxon>
        <taxon>Hermanssonia</taxon>
    </lineage>
</organism>
<evidence type="ECO:0000256" key="2">
    <source>
        <dbReference type="SAM" id="MobiDB-lite"/>
    </source>
</evidence>
<dbReference type="OrthoDB" id="2672960at2759"/>
<feature type="coiled-coil region" evidence="1">
    <location>
        <begin position="67"/>
        <end position="97"/>
    </location>
</feature>
<gene>
    <name evidence="3" type="ORF">PHLCEN_2v6855</name>
</gene>
<keyword evidence="1" id="KW-0175">Coiled coil</keyword>
<dbReference type="EMBL" id="MLYV02000680">
    <property type="protein sequence ID" value="PSR79867.1"/>
    <property type="molecule type" value="Genomic_DNA"/>
</dbReference>
<accession>A0A2R6NY88</accession>
<feature type="region of interest" description="Disordered" evidence="2">
    <location>
        <begin position="419"/>
        <end position="450"/>
    </location>
</feature>
<proteinExistence type="predicted"/>
<keyword evidence="4" id="KW-1185">Reference proteome</keyword>
<feature type="compositionally biased region" description="Basic and acidic residues" evidence="2">
    <location>
        <begin position="426"/>
        <end position="437"/>
    </location>
</feature>
<dbReference type="InterPro" id="IPR052055">
    <property type="entry name" value="Hepadnavirus_pol/RT"/>
</dbReference>
<dbReference type="STRING" id="98765.A0A2R6NY88"/>
<reference evidence="3 4" key="1">
    <citation type="submission" date="2018-02" db="EMBL/GenBank/DDBJ databases">
        <title>Genome sequence of the basidiomycete white-rot fungus Phlebia centrifuga.</title>
        <authorList>
            <person name="Granchi Z."/>
            <person name="Peng M."/>
            <person name="de Vries R.P."/>
            <person name="Hilden K."/>
            <person name="Makela M.R."/>
            <person name="Grigoriev I."/>
            <person name="Riley R."/>
        </authorList>
    </citation>
    <scope>NUCLEOTIDE SEQUENCE [LARGE SCALE GENOMIC DNA]</scope>
    <source>
        <strain evidence="3 4">FBCC195</strain>
    </source>
</reference>
<dbReference type="PANTHER" id="PTHR33050">
    <property type="entry name" value="REVERSE TRANSCRIPTASE DOMAIN-CONTAINING PROTEIN"/>
    <property type="match status" value="1"/>
</dbReference>
<feature type="compositionally biased region" description="Basic and acidic residues" evidence="2">
    <location>
        <begin position="291"/>
        <end position="312"/>
    </location>
</feature>
<feature type="region of interest" description="Disordered" evidence="2">
    <location>
        <begin position="1"/>
        <end position="20"/>
    </location>
</feature>
<sequence>MAERIAADPNLTPQPDFEGPSYHNLREALVQAGFTQDAAITSFRQAWEQEQDHRKQLWAQQVEADAAAEAAARAAQALTAQEELEELRKESDKKKVKFAPFHFDEGLSGDYRPAISPYAFRKVEQKEHVELWYFTPEGTDEAKRKLYSVSEETFTIAKLEDGLGLRPATAHNHSSKAKPDSELSFQDFSLGWRRYLQTALDCKWPHPLVDMLGRFFSAIADHGFRDREPRPLGEQALMLYVQDARIKWHTIEKQERRCINLNPIAPDLLATCWQTVLDKHGEKALASRVECNKESRKLPPESKVPPEGESRRGILLPQSAKDLSALVNARSLVPLEEIVGLHLPCVVQIDEQRVASQALIIPNLFETPPTLRSFDRSAPYVLEDTRMKSRSARQQLSGAVKERQDAVVTRVSELSIQTVSSCAPTGKERSDAPRKDSGTTMNALDAENPRMEPQNALSLRRLKAFTPLIPDAWQRLLIECNLTERYPNIPQGLRTGFRVGIIPILVTHTPRNSSSLIQFASSFEATVAREFTSNRYLGPFSCSKLESLIGPFQSSPLSLIPKPHKPNVMRLVQNFSFPRSPSVNYASINSNILSDDFPCTWTPFKAFCAIVCQLPPGTQAMVRDVAEAYRIIPLHQSQWPGTVVRLSDEDSFAVDTQTAFGIASGAGIFGHTGDGSADIFRRKGIGPLTKWVDDFVFFRILLKHLFKFNEYRKERCLSVRKNGGRIHSGGRILFKGETWQDGYTEEFDEDFETPIADLSKSSPRSSEEQLFSCNKDDIDNLSQQLGIPWQLEKDSTWSSTVIFTGFCWDLQKKIVSLTSAKRDKYLAAISEWEKSRAHTLQEVQKLFGKLLHASLIVPAGRAYLTSLERMLSIYHEQPFKPRTPPRSTNQDLQWWKYTLERASLSRQIPAPRTIQDLAAYSDASSSVGIGISIAGRWRAWRLLEGWKSEGRDIGWAEAVGFEFLVRTILLISPDSGPFRVFGDNQGVVEGWGNGRSRNQQVNFIFRRVHELVEASGRAVHARYVPSLSNPADGPSRGIFPSSNLLLPPIPIPPELRPFVVDCLFAQSQLLLSSHESTAPLPKPTRTAGRSRAARSYLAGCRKEEDGIIRAEFTQQE</sequence>
<dbReference type="AlphaFoldDB" id="A0A2R6NY88"/>
<evidence type="ECO:0000313" key="3">
    <source>
        <dbReference type="EMBL" id="PSR79867.1"/>
    </source>
</evidence>
<evidence type="ECO:0000313" key="4">
    <source>
        <dbReference type="Proteomes" id="UP000186601"/>
    </source>
</evidence>
<comment type="caution">
    <text evidence="3">The sequence shown here is derived from an EMBL/GenBank/DDBJ whole genome shotgun (WGS) entry which is preliminary data.</text>
</comment>
<evidence type="ECO:0000256" key="1">
    <source>
        <dbReference type="SAM" id="Coils"/>
    </source>
</evidence>